<dbReference type="Proteomes" id="UP000675409">
    <property type="component" value="Unassembled WGS sequence"/>
</dbReference>
<accession>A0ABS1LLJ7</accession>
<keyword evidence="1" id="KW-0472">Membrane</keyword>
<gene>
    <name evidence="2" type="ORF">HGK34_11625</name>
</gene>
<proteinExistence type="predicted"/>
<name>A0ABS1LLJ7_9MICO</name>
<keyword evidence="1" id="KW-0812">Transmembrane</keyword>
<evidence type="ECO:0000313" key="3">
    <source>
        <dbReference type="Proteomes" id="UP000675409"/>
    </source>
</evidence>
<keyword evidence="1" id="KW-1133">Transmembrane helix</keyword>
<protein>
    <submittedName>
        <fullName evidence="2">Uncharacterized protein</fullName>
    </submittedName>
</protein>
<comment type="caution">
    <text evidence="2">The sequence shown here is derived from an EMBL/GenBank/DDBJ whole genome shotgun (WGS) entry which is preliminary data.</text>
</comment>
<evidence type="ECO:0000256" key="1">
    <source>
        <dbReference type="SAM" id="Phobius"/>
    </source>
</evidence>
<dbReference type="EMBL" id="JABBYC010000018">
    <property type="protein sequence ID" value="MBL0886918.1"/>
    <property type="molecule type" value="Genomic_DNA"/>
</dbReference>
<sequence>MEAPHTTAWTTSASIVDAIQAAAVPQDQLMHVYAALLPTGFGVVMYLLVPLDRAAATGSRLVLAATDSLELTDWTLGKVEAWDPAGLS</sequence>
<organism evidence="2 3">
    <name type="scientific">Myceligenerans indicum</name>
    <dbReference type="NCBI Taxonomy" id="2593663"/>
    <lineage>
        <taxon>Bacteria</taxon>
        <taxon>Bacillati</taxon>
        <taxon>Actinomycetota</taxon>
        <taxon>Actinomycetes</taxon>
        <taxon>Micrococcales</taxon>
        <taxon>Promicromonosporaceae</taxon>
        <taxon>Myceligenerans</taxon>
    </lineage>
</organism>
<reference evidence="2 3" key="1">
    <citation type="journal article" date="2021" name="Arch. Microbiol.">
        <title>Myceligenerans indicum sp. nov., an actinobacterium isolated from mangrove sediment of Sundarbans, India.</title>
        <authorList>
            <person name="Asha K."/>
            <person name="Bhadury P."/>
        </authorList>
    </citation>
    <scope>NUCLEOTIDE SEQUENCE [LARGE SCALE GENOMIC DNA]</scope>
    <source>
        <strain evidence="2 3">I2</strain>
    </source>
</reference>
<feature type="transmembrane region" description="Helical" evidence="1">
    <location>
        <begin position="32"/>
        <end position="51"/>
    </location>
</feature>
<keyword evidence="3" id="KW-1185">Reference proteome</keyword>
<evidence type="ECO:0000313" key="2">
    <source>
        <dbReference type="EMBL" id="MBL0886918.1"/>
    </source>
</evidence>